<dbReference type="EMBL" id="NGLE01000003">
    <property type="protein sequence ID" value="OTO08056.1"/>
    <property type="molecule type" value="Genomic_DNA"/>
</dbReference>
<dbReference type="Pfam" id="PF00005">
    <property type="entry name" value="ABC_tran"/>
    <property type="match status" value="1"/>
</dbReference>
<evidence type="ECO:0000313" key="12">
    <source>
        <dbReference type="EMBL" id="MEI5993560.1"/>
    </source>
</evidence>
<dbReference type="RefSeq" id="WP_086331197.1">
    <property type="nucleotide sequence ID" value="NZ_NGLE02000001.1"/>
</dbReference>
<evidence type="ECO:0000256" key="1">
    <source>
        <dbReference type="ARBA" id="ARBA00004651"/>
    </source>
</evidence>
<name>A0A242CCY3_9ENTE</name>
<dbReference type="PROSITE" id="PS50893">
    <property type="entry name" value="ABC_TRANSPORTER_2"/>
    <property type="match status" value="1"/>
</dbReference>
<reference evidence="13" key="1">
    <citation type="submission" date="2017-05" db="EMBL/GenBank/DDBJ databases">
        <title>The Genome Sequence of Enterococcus sp. 4G2_DIV0659.</title>
        <authorList>
            <consortium name="The Broad Institute Genomics Platform"/>
            <consortium name="The Broad Institute Genomic Center for Infectious Diseases"/>
            <person name="Earl A."/>
            <person name="Manson A."/>
            <person name="Schwartman J."/>
            <person name="Gilmore M."/>
            <person name="Abouelleil A."/>
            <person name="Cao P."/>
            <person name="Chapman S."/>
            <person name="Cusick C."/>
            <person name="Shea T."/>
            <person name="Young S."/>
            <person name="Neafsey D."/>
            <person name="Nusbaum C."/>
            <person name="Birren B."/>
        </authorList>
    </citation>
    <scope>NUCLEOTIDE SEQUENCE [LARGE SCALE GENOMIC DNA]</scope>
    <source>
        <strain evidence="13">4G2_DIV0659</strain>
    </source>
</reference>
<evidence type="ECO:0000256" key="8">
    <source>
        <dbReference type="ARBA" id="ARBA00023136"/>
    </source>
</evidence>
<dbReference type="PROSITE" id="PS00211">
    <property type="entry name" value="ABC_TRANSPORTER_1"/>
    <property type="match status" value="1"/>
</dbReference>
<dbReference type="Gene3D" id="1.20.1560.10">
    <property type="entry name" value="ABC transporter type 1, transmembrane domain"/>
    <property type="match status" value="1"/>
</dbReference>
<keyword evidence="5" id="KW-0547">Nucleotide-binding</keyword>
<dbReference type="SUPFAM" id="SSF52540">
    <property type="entry name" value="P-loop containing nucleoside triphosphate hydrolases"/>
    <property type="match status" value="1"/>
</dbReference>
<dbReference type="InterPro" id="IPR003593">
    <property type="entry name" value="AAA+_ATPase"/>
</dbReference>
<protein>
    <recommendedName>
        <fullName evidence="15">ABC transporter ATP-binding/permease</fullName>
    </recommendedName>
</protein>
<evidence type="ECO:0000256" key="2">
    <source>
        <dbReference type="ARBA" id="ARBA00022448"/>
    </source>
</evidence>
<accession>A0A242CCY3</accession>
<dbReference type="Proteomes" id="UP000195139">
    <property type="component" value="Unassembled WGS sequence"/>
</dbReference>
<dbReference type="InterPro" id="IPR036640">
    <property type="entry name" value="ABC1_TM_sf"/>
</dbReference>
<keyword evidence="2" id="KW-0813">Transport</keyword>
<dbReference type="GO" id="GO:0016887">
    <property type="term" value="F:ATP hydrolysis activity"/>
    <property type="evidence" value="ECO:0007669"/>
    <property type="project" value="InterPro"/>
</dbReference>
<feature type="domain" description="ABC transporter" evidence="10">
    <location>
        <begin position="336"/>
        <end position="571"/>
    </location>
</feature>
<feature type="domain" description="ABC transmembrane type-1" evidence="11">
    <location>
        <begin position="16"/>
        <end position="298"/>
    </location>
</feature>
<dbReference type="AlphaFoldDB" id="A0A242CCY3"/>
<dbReference type="PANTHER" id="PTHR43394:SF1">
    <property type="entry name" value="ATP-BINDING CASSETTE SUB-FAMILY B MEMBER 10, MITOCHONDRIAL"/>
    <property type="match status" value="1"/>
</dbReference>
<feature type="transmembrane region" description="Helical" evidence="9">
    <location>
        <begin position="128"/>
        <end position="149"/>
    </location>
</feature>
<evidence type="ECO:0000256" key="7">
    <source>
        <dbReference type="ARBA" id="ARBA00022989"/>
    </source>
</evidence>
<dbReference type="CDD" id="cd18548">
    <property type="entry name" value="ABC_6TM_Tm287_like"/>
    <property type="match status" value="1"/>
</dbReference>
<evidence type="ECO:0000313" key="13">
    <source>
        <dbReference type="EMBL" id="OTO08056.1"/>
    </source>
</evidence>
<dbReference type="InterPro" id="IPR011527">
    <property type="entry name" value="ABC1_TM_dom"/>
</dbReference>
<comment type="caution">
    <text evidence="13">The sequence shown here is derived from an EMBL/GenBank/DDBJ whole genome shotgun (WGS) entry which is preliminary data.</text>
</comment>
<proteinExistence type="predicted"/>
<keyword evidence="4 9" id="KW-0812">Transmembrane</keyword>
<dbReference type="PANTHER" id="PTHR43394">
    <property type="entry name" value="ATP-DEPENDENT PERMEASE MDL1, MITOCHONDRIAL"/>
    <property type="match status" value="1"/>
</dbReference>
<dbReference type="EMBL" id="NGLE02000001">
    <property type="protein sequence ID" value="MEI5993560.1"/>
    <property type="molecule type" value="Genomic_DNA"/>
</dbReference>
<comment type="subcellular location">
    <subcellularLocation>
        <location evidence="1">Cell membrane</location>
        <topology evidence="1">Multi-pass membrane protein</topology>
    </subcellularLocation>
</comment>
<feature type="transmembrane region" description="Helical" evidence="9">
    <location>
        <begin position="278"/>
        <end position="296"/>
    </location>
</feature>
<dbReference type="SMART" id="SM00382">
    <property type="entry name" value="AAA"/>
    <property type="match status" value="1"/>
</dbReference>
<dbReference type="GO" id="GO:0005524">
    <property type="term" value="F:ATP binding"/>
    <property type="evidence" value="ECO:0007669"/>
    <property type="project" value="UniProtKB-KW"/>
</dbReference>
<keyword evidence="8 9" id="KW-0472">Membrane</keyword>
<keyword evidence="14" id="KW-1185">Reference proteome</keyword>
<evidence type="ECO:0000256" key="9">
    <source>
        <dbReference type="SAM" id="Phobius"/>
    </source>
</evidence>
<dbReference type="PROSITE" id="PS50929">
    <property type="entry name" value="ABC_TM1F"/>
    <property type="match status" value="1"/>
</dbReference>
<dbReference type="OrthoDB" id="9770415at2"/>
<dbReference type="SUPFAM" id="SSF90123">
    <property type="entry name" value="ABC transporter transmembrane region"/>
    <property type="match status" value="1"/>
</dbReference>
<feature type="transmembrane region" description="Helical" evidence="9">
    <location>
        <begin position="12"/>
        <end position="35"/>
    </location>
</feature>
<sequence>MKLIQFFIKKNTRLILATVFFLCLQIIGTLGVPLLVAKLIDQGIASGNNQLIQSIGLQMLAMALFGAFAAIAGSYYSAKVAAKLGFEIRTLFFDKIQAFSIKDADRFGTGSLLTRMTSDVDNIQQMTVLFLQLILPAPIIAIFSLYMTFTYSATLAFVPLIAILAFVLVVYVLMKKGTPLSLMIQPKMDKIIVTLREFFTGINMIRAFNNQEYEEERTNKRFSEYGEGMIRVNKIFSFITPVAFLLMGVVFSSILWFGGNFVAEGTLQIGTVSAVIEYSLLTLAYLMIAAMVLVMMPRSFASVKRLEEVINTNEEILDAALPIQETEPKQKTDTLIQLNHVTFHYDQADEPVLEDIHFTIPKGKTTAIVGGTGSGKSTLSKLLLRLSDVSKGQILFDGIDIRDLPQNKLRSKISYVPQKAFLFSGTIQSNLAMGNPVASIQEMDKAAKIAQLSDYIATLEEGYDSFVAQGGTNFSGGQRQRLCIARALIKPADIYIFDDSFSALDYRTDAALRTALKEEMSDKTLLIVAQRLSTIQQADNIIVLDEGKIVGQGTHQELLGNNQTYQEFARSQGLTWKEEIG</sequence>
<gene>
    <name evidence="12" type="ORF">A5880_001107</name>
    <name evidence="13" type="ORF">A5880_002326</name>
</gene>
<evidence type="ECO:0000256" key="6">
    <source>
        <dbReference type="ARBA" id="ARBA00022840"/>
    </source>
</evidence>
<dbReference type="GO" id="GO:0015421">
    <property type="term" value="F:ABC-type oligopeptide transporter activity"/>
    <property type="evidence" value="ECO:0007669"/>
    <property type="project" value="TreeGrafter"/>
</dbReference>
<dbReference type="InterPro" id="IPR003439">
    <property type="entry name" value="ABC_transporter-like_ATP-bd"/>
</dbReference>
<reference evidence="12 14" key="2">
    <citation type="submission" date="2018-07" db="EMBL/GenBank/DDBJ databases">
        <title>The Genome Sequence of Enterococcus sp. DIV0659b.</title>
        <authorList>
            <consortium name="The Broad Institute Genomics Platform"/>
            <consortium name="The Broad Institute Genomic Center for Infectious Diseases"/>
            <person name="Earl A."/>
            <person name="Manson A."/>
            <person name="Schwartman J."/>
            <person name="Gilmore M."/>
            <person name="Abouelleil A."/>
            <person name="Cao P."/>
            <person name="Chapman S."/>
            <person name="Cusick C."/>
            <person name="Shea T."/>
            <person name="Young S."/>
            <person name="Neafsey D."/>
            <person name="Nusbaum C."/>
            <person name="Birren B."/>
        </authorList>
    </citation>
    <scope>NUCLEOTIDE SEQUENCE [LARGE SCALE GENOMIC DNA]</scope>
    <source>
        <strain evidence="12 14">4G2_DIV0659</strain>
    </source>
</reference>
<organism evidence="13">
    <name type="scientific">Candidatus Enterococcus mansonii</name>
    <dbReference type="NCBI Taxonomy" id="1834181"/>
    <lineage>
        <taxon>Bacteria</taxon>
        <taxon>Bacillati</taxon>
        <taxon>Bacillota</taxon>
        <taxon>Bacilli</taxon>
        <taxon>Lactobacillales</taxon>
        <taxon>Enterococcaceae</taxon>
        <taxon>Enterococcus</taxon>
    </lineage>
</organism>
<dbReference type="InterPro" id="IPR039421">
    <property type="entry name" value="Type_1_exporter"/>
</dbReference>
<evidence type="ECO:0000256" key="4">
    <source>
        <dbReference type="ARBA" id="ARBA00022692"/>
    </source>
</evidence>
<dbReference type="InterPro" id="IPR017871">
    <property type="entry name" value="ABC_transporter-like_CS"/>
</dbReference>
<dbReference type="STRING" id="1834181.A5880_002326"/>
<dbReference type="Pfam" id="PF00664">
    <property type="entry name" value="ABC_membrane"/>
    <property type="match status" value="1"/>
</dbReference>
<evidence type="ECO:0000259" key="11">
    <source>
        <dbReference type="PROSITE" id="PS50929"/>
    </source>
</evidence>
<evidence type="ECO:0000259" key="10">
    <source>
        <dbReference type="PROSITE" id="PS50893"/>
    </source>
</evidence>
<feature type="transmembrane region" description="Helical" evidence="9">
    <location>
        <begin position="155"/>
        <end position="174"/>
    </location>
</feature>
<dbReference type="InterPro" id="IPR027417">
    <property type="entry name" value="P-loop_NTPase"/>
</dbReference>
<dbReference type="Gene3D" id="3.40.50.300">
    <property type="entry name" value="P-loop containing nucleotide triphosphate hydrolases"/>
    <property type="match status" value="1"/>
</dbReference>
<dbReference type="FunFam" id="3.40.50.300:FF:000221">
    <property type="entry name" value="Multidrug ABC transporter ATP-binding protein"/>
    <property type="match status" value="1"/>
</dbReference>
<keyword evidence="6" id="KW-0067">ATP-binding</keyword>
<dbReference type="GO" id="GO:0005886">
    <property type="term" value="C:plasma membrane"/>
    <property type="evidence" value="ECO:0007669"/>
    <property type="project" value="UniProtKB-SubCell"/>
</dbReference>
<keyword evidence="3" id="KW-1003">Cell membrane</keyword>
<evidence type="ECO:0000256" key="5">
    <source>
        <dbReference type="ARBA" id="ARBA00022741"/>
    </source>
</evidence>
<evidence type="ECO:0000256" key="3">
    <source>
        <dbReference type="ARBA" id="ARBA00022475"/>
    </source>
</evidence>
<evidence type="ECO:0008006" key="15">
    <source>
        <dbReference type="Google" id="ProtNLM"/>
    </source>
</evidence>
<feature type="transmembrane region" description="Helical" evidence="9">
    <location>
        <begin position="55"/>
        <end position="76"/>
    </location>
</feature>
<feature type="transmembrane region" description="Helical" evidence="9">
    <location>
        <begin position="235"/>
        <end position="258"/>
    </location>
</feature>
<keyword evidence="7 9" id="KW-1133">Transmembrane helix</keyword>
<evidence type="ECO:0000313" key="14">
    <source>
        <dbReference type="Proteomes" id="UP000195139"/>
    </source>
</evidence>